<evidence type="ECO:0008006" key="3">
    <source>
        <dbReference type="Google" id="ProtNLM"/>
    </source>
</evidence>
<dbReference type="EMBL" id="VBOT01000050">
    <property type="protein sequence ID" value="TMQ51955.1"/>
    <property type="molecule type" value="Genomic_DNA"/>
</dbReference>
<proteinExistence type="predicted"/>
<reference evidence="1 2" key="1">
    <citation type="journal article" date="2019" name="Nat. Microbiol.">
        <title>Mediterranean grassland soil C-N compound turnover is dependent on rainfall and depth, and is mediated by genomically divergent microorganisms.</title>
        <authorList>
            <person name="Diamond S."/>
            <person name="Andeer P.F."/>
            <person name="Li Z."/>
            <person name="Crits-Christoph A."/>
            <person name="Burstein D."/>
            <person name="Anantharaman K."/>
            <person name="Lane K.R."/>
            <person name="Thomas B.C."/>
            <person name="Pan C."/>
            <person name="Northen T.R."/>
            <person name="Banfield J.F."/>
        </authorList>
    </citation>
    <scope>NUCLEOTIDE SEQUENCE [LARGE SCALE GENOMIC DNA]</scope>
    <source>
        <strain evidence="1">WS_3</strain>
    </source>
</reference>
<evidence type="ECO:0000313" key="2">
    <source>
        <dbReference type="Proteomes" id="UP000320184"/>
    </source>
</evidence>
<comment type="caution">
    <text evidence="1">The sequence shown here is derived from an EMBL/GenBank/DDBJ whole genome shotgun (WGS) entry which is preliminary data.</text>
</comment>
<protein>
    <recommendedName>
        <fullName evidence="3">T9SS type A sorting domain-containing protein</fullName>
    </recommendedName>
</protein>
<gene>
    <name evidence="1" type="ORF">E6K73_04315</name>
</gene>
<accession>A0A538SKQ5</accession>
<name>A0A538SKQ5_UNCEI</name>
<dbReference type="Proteomes" id="UP000320184">
    <property type="component" value="Unassembled WGS sequence"/>
</dbReference>
<organism evidence="1 2">
    <name type="scientific">Eiseniibacteriota bacterium</name>
    <dbReference type="NCBI Taxonomy" id="2212470"/>
    <lineage>
        <taxon>Bacteria</taxon>
        <taxon>Candidatus Eiseniibacteriota</taxon>
    </lineage>
</organism>
<evidence type="ECO:0000313" key="1">
    <source>
        <dbReference type="EMBL" id="TMQ51955.1"/>
    </source>
</evidence>
<dbReference type="AlphaFoldDB" id="A0A538SKQ5"/>
<sequence>MYVAWKDDRHVDFLPPYDIYVQHLAADGTIFPGWPLNGVSVAGNDYLSLAVAPDGASGLYVAWDGYAIGYPTYLQRIDPSGTPAPGWPSEGLVLCTVSSLSGREFALAPDGAGGVFAVWSDWRTSDYDVFAQHVSPSGQFLWSPCGVPVSRALGSQNQPVVIADQAGGIYAAWLDHRGGASFVYAQHLDATGLPAAGWETDGNPVCVANSSKASPQLAPSGNDDVIVVWTDGRNGNDDVFGLRMTAGGAVSPGWAVDGTPLCLAPGDQTLPYPVTDGANGAIVFWEDGRSAITNGFDIYASRIASDGTRPSAWPPDGLGVCTESGDQLLSSNPHSAPAAPDGAGGAYVTWFDRRAGGSFDSDIYIQRVGPEGVLPGSTAGGVVVCNAVLEQDSPSVVMTDGDPLVVWEDYRDFSTVANAKSDIYASKVAPDGVTPVLMHLVEARATPGAVWLMWEAAEGPGMARVERSKDAVTWLALGEILRDGVGRFSFVDREPAVGRSAYRLVDGSGVELVPPTWVDVPEAPRLGIQGLLVDRSAGDVSVAVTLASTRDARLELLDVFGRRLAALRFTPETSGPQSVRLGISPPAGIYFIRLDQGEAPVIRRAAFVK</sequence>